<proteinExistence type="predicted"/>
<evidence type="ECO:0000313" key="3">
    <source>
        <dbReference type="Proteomes" id="UP001139031"/>
    </source>
</evidence>
<name>A0ABS7TKI8_9BACT</name>
<gene>
    <name evidence="2" type="ORF">K7C98_05735</name>
</gene>
<protein>
    <submittedName>
        <fullName evidence="2">Uncharacterized protein</fullName>
    </submittedName>
</protein>
<dbReference type="Proteomes" id="UP001139031">
    <property type="component" value="Unassembled WGS sequence"/>
</dbReference>
<evidence type="ECO:0000313" key="2">
    <source>
        <dbReference type="EMBL" id="MBZ5708748.1"/>
    </source>
</evidence>
<comment type="caution">
    <text evidence="2">The sequence shown here is derived from an EMBL/GenBank/DDBJ whole genome shotgun (WGS) entry which is preliminary data.</text>
</comment>
<accession>A0ABS7TKI8</accession>
<dbReference type="RefSeq" id="WP_224190607.1">
    <property type="nucleotide sequence ID" value="NZ_JAIRAU010000001.1"/>
</dbReference>
<keyword evidence="3" id="KW-1185">Reference proteome</keyword>
<sequence length="411" mass="45223">MLEVVSAQIAGDHSRLDQCLSRLMAHADEDVEAGFLLAAHHAQRNQFDAAIGLLQSIENQVGAVVEGHGLVLQFPLLPAPLPVAELPSAQEAARLLREHLLVHYGRASEVVAAARPAASPALAPLAAWVLAEAHAALSRHGDATEALRRAVYAVSPPPVAWARPLRAALADAYEARGELERAAEEWRLLALDGDAAAETRLHAVCARLAECVREEQRRREAEERARAELEEQLRREADARARHEAARREAERQQAEILRREAAARREAERELERQQAEARRLEEAARREAERAAARERAAREEAQREHDAAVRWTTKIQAAKTPGGRRSALQSGLAELTSPHLRQGLLVEAARADVQAVLFKASTLKTARAKRRHLEDALAALRTDEVPDDLQTQEIALLERSLADIEAAS</sequence>
<evidence type="ECO:0000256" key="1">
    <source>
        <dbReference type="SAM" id="MobiDB-lite"/>
    </source>
</evidence>
<reference evidence="2" key="1">
    <citation type="submission" date="2021-08" db="EMBL/GenBank/DDBJ databases">
        <authorList>
            <person name="Stevens D.C."/>
        </authorList>
    </citation>
    <scope>NUCLEOTIDE SEQUENCE</scope>
    <source>
        <strain evidence="2">DSM 53165</strain>
    </source>
</reference>
<feature type="region of interest" description="Disordered" evidence="1">
    <location>
        <begin position="292"/>
        <end position="311"/>
    </location>
</feature>
<dbReference type="EMBL" id="JAIRAU010000001">
    <property type="protein sequence ID" value="MBZ5708748.1"/>
    <property type="molecule type" value="Genomic_DNA"/>
</dbReference>
<organism evidence="2 3">
    <name type="scientific">Nannocystis pusilla</name>
    <dbReference type="NCBI Taxonomy" id="889268"/>
    <lineage>
        <taxon>Bacteria</taxon>
        <taxon>Pseudomonadati</taxon>
        <taxon>Myxococcota</taxon>
        <taxon>Polyangia</taxon>
        <taxon>Nannocystales</taxon>
        <taxon>Nannocystaceae</taxon>
        <taxon>Nannocystis</taxon>
    </lineage>
</organism>